<dbReference type="Gene3D" id="1.10.10.60">
    <property type="entry name" value="Homeodomain-like"/>
    <property type="match status" value="1"/>
</dbReference>
<feature type="transmembrane region" description="Helical" evidence="1">
    <location>
        <begin position="6"/>
        <end position="27"/>
    </location>
</feature>
<dbReference type="GO" id="GO:0043565">
    <property type="term" value="F:sequence-specific DNA binding"/>
    <property type="evidence" value="ECO:0007669"/>
    <property type="project" value="InterPro"/>
</dbReference>
<reference evidence="3" key="1">
    <citation type="journal article" date="2021" name="PeerJ">
        <title>Extensive microbial diversity within the chicken gut microbiome revealed by metagenomics and culture.</title>
        <authorList>
            <person name="Gilroy R."/>
            <person name="Ravi A."/>
            <person name="Getino M."/>
            <person name="Pursley I."/>
            <person name="Horton D.L."/>
            <person name="Alikhan N.F."/>
            <person name="Baker D."/>
            <person name="Gharbi K."/>
            <person name="Hall N."/>
            <person name="Watson M."/>
            <person name="Adriaenssens E.M."/>
            <person name="Foster-Nyarko E."/>
            <person name="Jarju S."/>
            <person name="Secka A."/>
            <person name="Antonio M."/>
            <person name="Oren A."/>
            <person name="Chaudhuri R.R."/>
            <person name="La Ragione R."/>
            <person name="Hildebrand F."/>
            <person name="Pallen M.J."/>
        </authorList>
    </citation>
    <scope>NUCLEOTIDE SEQUENCE</scope>
    <source>
        <strain evidence="3">CHK171-505</strain>
    </source>
</reference>
<feature type="transmembrane region" description="Helical" evidence="1">
    <location>
        <begin position="271"/>
        <end position="292"/>
    </location>
</feature>
<organism evidence="3 4">
    <name type="scientific">Candidatus Jeotgalibaca merdavium</name>
    <dbReference type="NCBI Taxonomy" id="2838627"/>
    <lineage>
        <taxon>Bacteria</taxon>
        <taxon>Bacillati</taxon>
        <taxon>Bacillota</taxon>
        <taxon>Bacilli</taxon>
        <taxon>Lactobacillales</taxon>
        <taxon>Carnobacteriaceae</taxon>
        <taxon>Jeotgalibaca</taxon>
    </lineage>
</organism>
<evidence type="ECO:0000256" key="1">
    <source>
        <dbReference type="SAM" id="Phobius"/>
    </source>
</evidence>
<dbReference type="AlphaFoldDB" id="A0A9D2I2V9"/>
<dbReference type="PROSITE" id="PS01124">
    <property type="entry name" value="HTH_ARAC_FAMILY_2"/>
    <property type="match status" value="1"/>
</dbReference>
<reference evidence="3" key="2">
    <citation type="submission" date="2021-04" db="EMBL/GenBank/DDBJ databases">
        <authorList>
            <person name="Gilroy R."/>
        </authorList>
    </citation>
    <scope>NUCLEOTIDE SEQUENCE</scope>
    <source>
        <strain evidence="3">CHK171-505</strain>
    </source>
</reference>
<evidence type="ECO:0000313" key="4">
    <source>
        <dbReference type="Proteomes" id="UP000886856"/>
    </source>
</evidence>
<comment type="caution">
    <text evidence="3">The sequence shown here is derived from an EMBL/GenBank/DDBJ whole genome shotgun (WGS) entry which is preliminary data.</text>
</comment>
<protein>
    <recommendedName>
        <fullName evidence="2">HTH araC/xylS-type domain-containing protein</fullName>
    </recommendedName>
</protein>
<keyword evidence="1" id="KW-1133">Transmembrane helix</keyword>
<evidence type="ECO:0000313" key="3">
    <source>
        <dbReference type="EMBL" id="HJA90834.1"/>
    </source>
</evidence>
<feature type="domain" description="HTH araC/xylS-type" evidence="2">
    <location>
        <begin position="640"/>
        <end position="689"/>
    </location>
</feature>
<keyword evidence="1" id="KW-0472">Membrane</keyword>
<proteinExistence type="predicted"/>
<name>A0A9D2I2V9_9LACT</name>
<sequence length="689" mass="80267">MKKKIMLITITFSIPIIIISSIMIYLIQGPIKREFLSEHSLKFSQQSQFIHASLEQLELYIANWGAGLRDDHLIDYPRSLDNYQTVNSISERIFLLENISPLIEEATLAVYNDSPYYLNAGGTWQQSLDHQLPSIDSFDLDREFQWITYQQLDRTKLYFVQTLFRNEADGSSVFLLAEINLQKTALLLEASQENQSFQAYLIDGKSIAHSGQLTDDISNALSQVKLSESSKDSFQYRDYSVATSSYDYINQQWTFVSIVPISSLIQPIQSISTFLLISAFILIIGTIFYSYYFSRKEYEPVYNLIRDISGGADEWERFPNSATDYLKQQWVDLQEERQLLLSKSSDAEKRNKRNIINRIIIGELSYYSEHDLKNKMKEVGWSYIDQGYHLFSIHLTETTEKCDSQNLINNDLSDFILNNVVNELAEKHFIEYTTIRSTPNCVYLFVSSLEQTDAMTDLFITDTYHYINRILKRYCTVVMSQRSLELKTIPDRYQTLSHNRYFHEMKAANQFMKSINNRLPIVSTIYPSHYERLIIDSMVNNNSSDLYVLTKQFIDTLIQQQNIQIYVIDSIKLLYNNISFFLIEHGVRPNDYISKESLVMQIDSHFNVQHLATQLHDSFILPAYTLYAKKADHSLKQEVMDLKAHLDKHFSDPDLSLDQSAEQLNIEPHLLSKNFKKFIGMNYVDYITT</sequence>
<feature type="non-terminal residue" evidence="3">
    <location>
        <position position="689"/>
    </location>
</feature>
<gene>
    <name evidence="3" type="ORF">H9948_08605</name>
</gene>
<dbReference type="EMBL" id="DWYW01000199">
    <property type="protein sequence ID" value="HJA90834.1"/>
    <property type="molecule type" value="Genomic_DNA"/>
</dbReference>
<dbReference type="GO" id="GO:0003700">
    <property type="term" value="F:DNA-binding transcription factor activity"/>
    <property type="evidence" value="ECO:0007669"/>
    <property type="project" value="InterPro"/>
</dbReference>
<keyword evidence="1" id="KW-0812">Transmembrane</keyword>
<accession>A0A9D2I2V9</accession>
<dbReference type="Proteomes" id="UP000886856">
    <property type="component" value="Unassembled WGS sequence"/>
</dbReference>
<evidence type="ECO:0000259" key="2">
    <source>
        <dbReference type="PROSITE" id="PS01124"/>
    </source>
</evidence>
<dbReference type="InterPro" id="IPR018060">
    <property type="entry name" value="HTH_AraC"/>
</dbReference>